<dbReference type="NCBIfam" id="TIGR00229">
    <property type="entry name" value="sensory_box"/>
    <property type="match status" value="1"/>
</dbReference>
<dbReference type="EC" id="2.7.13.3" evidence="3"/>
<evidence type="ECO:0000259" key="12">
    <source>
        <dbReference type="PROSITE" id="PS50112"/>
    </source>
</evidence>
<keyword evidence="4" id="KW-0597">Phosphoprotein</keyword>
<evidence type="ECO:0000256" key="8">
    <source>
        <dbReference type="ARBA" id="ARBA00023136"/>
    </source>
</evidence>
<dbReference type="InterPro" id="IPR036097">
    <property type="entry name" value="HisK_dim/P_sf"/>
</dbReference>
<evidence type="ECO:0000313" key="14">
    <source>
        <dbReference type="EMBL" id="MBB4760625.1"/>
    </source>
</evidence>
<keyword evidence="10" id="KW-0175">Coiled coil</keyword>
<reference evidence="14 15" key="1">
    <citation type="submission" date="2020-08" db="EMBL/GenBank/DDBJ databases">
        <title>Sequencing the genomes of 1000 actinobacteria strains.</title>
        <authorList>
            <person name="Klenk H.-P."/>
        </authorList>
    </citation>
    <scope>NUCLEOTIDE SEQUENCE [LARGE SCALE GENOMIC DNA]</scope>
    <source>
        <strain evidence="14 15">DSM 43149</strain>
    </source>
</reference>
<dbReference type="Pfam" id="PF08448">
    <property type="entry name" value="PAS_4"/>
    <property type="match status" value="1"/>
</dbReference>
<dbReference type="InterPro" id="IPR003661">
    <property type="entry name" value="HisK_dim/P_dom"/>
</dbReference>
<evidence type="ECO:0000313" key="15">
    <source>
        <dbReference type="Proteomes" id="UP000578112"/>
    </source>
</evidence>
<dbReference type="InterPro" id="IPR005467">
    <property type="entry name" value="His_kinase_dom"/>
</dbReference>
<dbReference type="GO" id="GO:0000155">
    <property type="term" value="F:phosphorelay sensor kinase activity"/>
    <property type="evidence" value="ECO:0007669"/>
    <property type="project" value="InterPro"/>
</dbReference>
<sequence length="392" mass="43300">METDSASDPAAALACHAHDTQIGTEQLLALIDNTSAVIYIHDQSGRYVLINHEYERRFDVRREDVVGRTDHELFPSHIADAFRANDRFAVRAGGPVQMEEIAPGPDGPHTYLTVKVPLMDRAGQACAVAGISTDITERKRAEEKVRRLNAELEQRVRELEVSTKELDTFAYSVSHDLRAPLGSMAGLAEILIQDHADGLDEEARHYLRRIHDNAARMSQLIDDLLRLSRVTRAELRCERVDLSRLARAAVADLRDADPRREVNATIDDDLVCTGDTHLVQLALNNLIGNAWKFTGGRPDARIEVGATLSEGDEVFFVRDNGAGFSMRDFDRLFQPFQRLHAAGDFAGHGIGLSIVHRVVSRHGGRIWADSTPGAGATFFFTLTDGHAEPPSG</sequence>
<dbReference type="CDD" id="cd00130">
    <property type="entry name" value="PAS"/>
    <property type="match status" value="1"/>
</dbReference>
<dbReference type="CDD" id="cd00082">
    <property type="entry name" value="HisKA"/>
    <property type="match status" value="1"/>
</dbReference>
<dbReference type="Pfam" id="PF00512">
    <property type="entry name" value="HisKA"/>
    <property type="match status" value="1"/>
</dbReference>
<dbReference type="SMART" id="SM00387">
    <property type="entry name" value="HATPase_c"/>
    <property type="match status" value="1"/>
</dbReference>
<accession>A0A7W7MNK0</accession>
<evidence type="ECO:0000256" key="5">
    <source>
        <dbReference type="ARBA" id="ARBA00022679"/>
    </source>
</evidence>
<keyword evidence="8" id="KW-0472">Membrane</keyword>
<evidence type="ECO:0000256" key="6">
    <source>
        <dbReference type="ARBA" id="ARBA00022777"/>
    </source>
</evidence>
<keyword evidence="6" id="KW-0418">Kinase</keyword>
<dbReference type="Pfam" id="PF02518">
    <property type="entry name" value="HATPase_c"/>
    <property type="match status" value="1"/>
</dbReference>
<dbReference type="InterPro" id="IPR004358">
    <property type="entry name" value="Sig_transdc_His_kin-like_C"/>
</dbReference>
<feature type="domain" description="PAS" evidence="12">
    <location>
        <begin position="23"/>
        <end position="69"/>
    </location>
</feature>
<dbReference type="InterPro" id="IPR000014">
    <property type="entry name" value="PAS"/>
</dbReference>
<evidence type="ECO:0000256" key="9">
    <source>
        <dbReference type="ARBA" id="ARBA00039401"/>
    </source>
</evidence>
<dbReference type="InterPro" id="IPR003594">
    <property type="entry name" value="HATPase_dom"/>
</dbReference>
<dbReference type="EMBL" id="JACHNH010000001">
    <property type="protein sequence ID" value="MBB4760625.1"/>
    <property type="molecule type" value="Genomic_DNA"/>
</dbReference>
<dbReference type="GO" id="GO:0000156">
    <property type="term" value="F:phosphorelay response regulator activity"/>
    <property type="evidence" value="ECO:0007669"/>
    <property type="project" value="TreeGrafter"/>
</dbReference>
<feature type="domain" description="PAC" evidence="13">
    <location>
        <begin position="94"/>
        <end position="147"/>
    </location>
</feature>
<feature type="coiled-coil region" evidence="10">
    <location>
        <begin position="131"/>
        <end position="165"/>
    </location>
</feature>
<dbReference type="AlphaFoldDB" id="A0A7W7MNK0"/>
<dbReference type="InterPro" id="IPR050351">
    <property type="entry name" value="BphY/WalK/GraS-like"/>
</dbReference>
<name>A0A7W7MNK0_9ACTN</name>
<dbReference type="PROSITE" id="PS50109">
    <property type="entry name" value="HIS_KIN"/>
    <property type="match status" value="1"/>
</dbReference>
<dbReference type="Gene3D" id="3.30.565.10">
    <property type="entry name" value="Histidine kinase-like ATPase, C-terminal domain"/>
    <property type="match status" value="1"/>
</dbReference>
<organism evidence="14 15">
    <name type="scientific">Actinoplanes digitatis</name>
    <dbReference type="NCBI Taxonomy" id="1868"/>
    <lineage>
        <taxon>Bacteria</taxon>
        <taxon>Bacillati</taxon>
        <taxon>Actinomycetota</taxon>
        <taxon>Actinomycetes</taxon>
        <taxon>Micromonosporales</taxon>
        <taxon>Micromonosporaceae</taxon>
        <taxon>Actinoplanes</taxon>
    </lineage>
</organism>
<gene>
    <name evidence="14" type="ORF">BJ971_001181</name>
</gene>
<dbReference type="InterPro" id="IPR036890">
    <property type="entry name" value="HATPase_C_sf"/>
</dbReference>
<evidence type="ECO:0000259" key="13">
    <source>
        <dbReference type="PROSITE" id="PS50113"/>
    </source>
</evidence>
<dbReference type="SUPFAM" id="SSF47384">
    <property type="entry name" value="Homodimeric domain of signal transducing histidine kinase"/>
    <property type="match status" value="1"/>
</dbReference>
<dbReference type="Proteomes" id="UP000578112">
    <property type="component" value="Unassembled WGS sequence"/>
</dbReference>
<evidence type="ECO:0000256" key="4">
    <source>
        <dbReference type="ARBA" id="ARBA00022553"/>
    </source>
</evidence>
<dbReference type="PROSITE" id="PS50112">
    <property type="entry name" value="PAS"/>
    <property type="match status" value="1"/>
</dbReference>
<proteinExistence type="predicted"/>
<dbReference type="PANTHER" id="PTHR42878">
    <property type="entry name" value="TWO-COMPONENT HISTIDINE KINASE"/>
    <property type="match status" value="1"/>
</dbReference>
<dbReference type="PRINTS" id="PR00344">
    <property type="entry name" value="BCTRLSENSOR"/>
</dbReference>
<dbReference type="RefSeq" id="WP_184990534.1">
    <property type="nucleotide sequence ID" value="NZ_JACHNH010000001.1"/>
</dbReference>
<dbReference type="SMART" id="SM00091">
    <property type="entry name" value="PAS"/>
    <property type="match status" value="1"/>
</dbReference>
<dbReference type="GO" id="GO:0005886">
    <property type="term" value="C:plasma membrane"/>
    <property type="evidence" value="ECO:0007669"/>
    <property type="project" value="UniProtKB-SubCell"/>
</dbReference>
<comment type="catalytic activity">
    <reaction evidence="1">
        <text>ATP + protein L-histidine = ADP + protein N-phospho-L-histidine.</text>
        <dbReference type="EC" id="2.7.13.3"/>
    </reaction>
</comment>
<evidence type="ECO:0000256" key="10">
    <source>
        <dbReference type="SAM" id="Coils"/>
    </source>
</evidence>
<comment type="caution">
    <text evidence="14">The sequence shown here is derived from an EMBL/GenBank/DDBJ whole genome shotgun (WGS) entry which is preliminary data.</text>
</comment>
<keyword evidence="7" id="KW-0902">Two-component regulatory system</keyword>
<dbReference type="InterPro" id="IPR013656">
    <property type="entry name" value="PAS_4"/>
</dbReference>
<dbReference type="FunFam" id="3.30.565.10:FF:000006">
    <property type="entry name" value="Sensor histidine kinase WalK"/>
    <property type="match status" value="1"/>
</dbReference>
<evidence type="ECO:0000259" key="11">
    <source>
        <dbReference type="PROSITE" id="PS50109"/>
    </source>
</evidence>
<evidence type="ECO:0000256" key="2">
    <source>
        <dbReference type="ARBA" id="ARBA00004236"/>
    </source>
</evidence>
<keyword evidence="5" id="KW-0808">Transferase</keyword>
<dbReference type="Gene3D" id="1.10.287.130">
    <property type="match status" value="1"/>
</dbReference>
<feature type="domain" description="Histidine kinase" evidence="11">
    <location>
        <begin position="172"/>
        <end position="386"/>
    </location>
</feature>
<dbReference type="GO" id="GO:0030295">
    <property type="term" value="F:protein kinase activator activity"/>
    <property type="evidence" value="ECO:0007669"/>
    <property type="project" value="TreeGrafter"/>
</dbReference>
<dbReference type="SMART" id="SM00388">
    <property type="entry name" value="HisKA"/>
    <property type="match status" value="1"/>
</dbReference>
<protein>
    <recommendedName>
        <fullName evidence="9">Sensor-like histidine kinase SenX3</fullName>
        <ecNumber evidence="3">2.7.13.3</ecNumber>
    </recommendedName>
</protein>
<comment type="subcellular location">
    <subcellularLocation>
        <location evidence="2">Cell membrane</location>
    </subcellularLocation>
</comment>
<evidence type="ECO:0000256" key="1">
    <source>
        <dbReference type="ARBA" id="ARBA00000085"/>
    </source>
</evidence>
<evidence type="ECO:0000256" key="3">
    <source>
        <dbReference type="ARBA" id="ARBA00012438"/>
    </source>
</evidence>
<keyword evidence="15" id="KW-1185">Reference proteome</keyword>
<dbReference type="InterPro" id="IPR035965">
    <property type="entry name" value="PAS-like_dom_sf"/>
</dbReference>
<evidence type="ECO:0000256" key="7">
    <source>
        <dbReference type="ARBA" id="ARBA00023012"/>
    </source>
</evidence>
<dbReference type="PANTHER" id="PTHR42878:SF15">
    <property type="entry name" value="BACTERIOPHYTOCHROME"/>
    <property type="match status" value="1"/>
</dbReference>
<dbReference type="Gene3D" id="3.30.450.20">
    <property type="entry name" value="PAS domain"/>
    <property type="match status" value="1"/>
</dbReference>
<dbReference type="PROSITE" id="PS50113">
    <property type="entry name" value="PAC"/>
    <property type="match status" value="1"/>
</dbReference>
<dbReference type="GO" id="GO:0007234">
    <property type="term" value="P:osmosensory signaling via phosphorelay pathway"/>
    <property type="evidence" value="ECO:0007669"/>
    <property type="project" value="TreeGrafter"/>
</dbReference>
<dbReference type="InterPro" id="IPR000700">
    <property type="entry name" value="PAS-assoc_C"/>
</dbReference>
<dbReference type="SUPFAM" id="SSF55785">
    <property type="entry name" value="PYP-like sensor domain (PAS domain)"/>
    <property type="match status" value="1"/>
</dbReference>
<dbReference type="SUPFAM" id="SSF55874">
    <property type="entry name" value="ATPase domain of HSP90 chaperone/DNA topoisomerase II/histidine kinase"/>
    <property type="match status" value="1"/>
</dbReference>
<dbReference type="FunFam" id="1.10.287.130:FF:000070">
    <property type="entry name" value="Histidine kinase sensor protein"/>
    <property type="match status" value="1"/>
</dbReference>